<protein>
    <submittedName>
        <fullName evidence="3">1,6-dihydroxycyclohexa-2,4-diene-1-carboxylate dehydrogenase</fullName>
        <ecNumber evidence="3">1.3.1.25</ecNumber>
    </submittedName>
</protein>
<dbReference type="PATRIC" id="fig|717774.3.peg.1617"/>
<dbReference type="GO" id="GO:0016616">
    <property type="term" value="F:oxidoreductase activity, acting on the CH-OH group of donors, NAD or NADP as acceptor"/>
    <property type="evidence" value="ECO:0007669"/>
    <property type="project" value="TreeGrafter"/>
</dbReference>
<dbReference type="NCBIfam" id="NF040811">
    <property type="entry name" value="BenD"/>
    <property type="match status" value="1"/>
</dbReference>
<dbReference type="Pfam" id="PF00106">
    <property type="entry name" value="adh_short"/>
    <property type="match status" value="1"/>
</dbReference>
<dbReference type="InterPro" id="IPR047686">
    <property type="entry name" value="BenD"/>
</dbReference>
<dbReference type="FunFam" id="3.40.50.720:FF:000084">
    <property type="entry name" value="Short-chain dehydrogenase reductase"/>
    <property type="match status" value="1"/>
</dbReference>
<dbReference type="AlphaFoldDB" id="F2JYV7"/>
<dbReference type="PROSITE" id="PS00061">
    <property type="entry name" value="ADH_SHORT"/>
    <property type="match status" value="1"/>
</dbReference>
<keyword evidence="4" id="KW-1185">Reference proteome</keyword>
<sequence>MRAPRFENKVAVVTGSAQSIGRQVALQMAQEHATLVLLDRSELIYDVAEEAKAAGAEDVLVIIADLEKFTDSHNAINASVEKFGRIDILINNVGGTIWAKPFEHYEEAQIEAEIRRSLYPTLWCCHAVLETMQRQKSGNIINVSSIATRSINRTPYSAAKGGVNAMTASLAFENAKHGIRVNAVAPGGTDVGERKIPRNLEAMSEQEKIWYQEIVDQTIDSSLMGRYSSTEEQANVILFFASDESSYLTGSLLPVGGGDLG</sequence>
<dbReference type="Proteomes" id="UP000001062">
    <property type="component" value="Chromosome"/>
</dbReference>
<dbReference type="PANTHER" id="PTHR42760">
    <property type="entry name" value="SHORT-CHAIN DEHYDROGENASES/REDUCTASES FAMILY MEMBER"/>
    <property type="match status" value="1"/>
</dbReference>
<dbReference type="PRINTS" id="PR00081">
    <property type="entry name" value="GDHRDH"/>
</dbReference>
<dbReference type="RefSeq" id="WP_013660727.1">
    <property type="nucleotide sequence ID" value="NC_015276.1"/>
</dbReference>
<evidence type="ECO:0000256" key="1">
    <source>
        <dbReference type="ARBA" id="ARBA00006484"/>
    </source>
</evidence>
<dbReference type="SUPFAM" id="SSF51735">
    <property type="entry name" value="NAD(P)-binding Rossmann-fold domains"/>
    <property type="match status" value="1"/>
</dbReference>
<dbReference type="CDD" id="cd08937">
    <property type="entry name" value="DHB_DH-like_SDR_c"/>
    <property type="match status" value="1"/>
</dbReference>
<dbReference type="PRINTS" id="PR00080">
    <property type="entry name" value="SDRFAMILY"/>
</dbReference>
<dbReference type="OrthoDB" id="9803333at2"/>
<organism evidence="3 4">
    <name type="scientific">Marinomonas mediterranea (strain ATCC 700492 / JCM 21426 / NBRC 103028 / MMB-1)</name>
    <dbReference type="NCBI Taxonomy" id="717774"/>
    <lineage>
        <taxon>Bacteria</taxon>
        <taxon>Pseudomonadati</taxon>
        <taxon>Pseudomonadota</taxon>
        <taxon>Gammaproteobacteria</taxon>
        <taxon>Oceanospirillales</taxon>
        <taxon>Oceanospirillaceae</taxon>
        <taxon>Marinomonas</taxon>
    </lineage>
</organism>
<dbReference type="GO" id="GO:0030497">
    <property type="term" value="P:fatty acid elongation"/>
    <property type="evidence" value="ECO:0007669"/>
    <property type="project" value="TreeGrafter"/>
</dbReference>
<evidence type="ECO:0000313" key="4">
    <source>
        <dbReference type="Proteomes" id="UP000001062"/>
    </source>
</evidence>
<dbReference type="InterPro" id="IPR002347">
    <property type="entry name" value="SDR_fam"/>
</dbReference>
<dbReference type="InterPro" id="IPR020904">
    <property type="entry name" value="Sc_DH/Rdtase_CS"/>
</dbReference>
<dbReference type="EC" id="1.3.1.25" evidence="3"/>
<evidence type="ECO:0000256" key="2">
    <source>
        <dbReference type="RuleBase" id="RU000363"/>
    </source>
</evidence>
<comment type="similarity">
    <text evidence="1 2">Belongs to the short-chain dehydrogenases/reductases (SDR) family.</text>
</comment>
<gene>
    <name evidence="3" type="ordered locus">Marme_1558</name>
</gene>
<dbReference type="Gene3D" id="3.40.50.720">
    <property type="entry name" value="NAD(P)-binding Rossmann-like Domain"/>
    <property type="match status" value="1"/>
</dbReference>
<evidence type="ECO:0000313" key="3">
    <source>
        <dbReference type="EMBL" id="ADZ90822.1"/>
    </source>
</evidence>
<dbReference type="InterPro" id="IPR036291">
    <property type="entry name" value="NAD(P)-bd_dom_sf"/>
</dbReference>
<dbReference type="EMBL" id="CP002583">
    <property type="protein sequence ID" value="ADZ90822.1"/>
    <property type="molecule type" value="Genomic_DNA"/>
</dbReference>
<keyword evidence="3" id="KW-0560">Oxidoreductase</keyword>
<reference evidence="3 4" key="1">
    <citation type="journal article" date="2012" name="Stand. Genomic Sci.">
        <title>Complete genome sequence of the melanogenic marine bacterium Marinomonas mediterranea type strain (MMB-1(T)).</title>
        <authorList>
            <person name="Lucas-Elio P."/>
            <person name="Goodwin L."/>
            <person name="Woyke T."/>
            <person name="Pitluck S."/>
            <person name="Nolan M."/>
            <person name="Kyrpides N.C."/>
            <person name="Detter J.C."/>
            <person name="Copeland A."/>
            <person name="Teshima H."/>
            <person name="Bruce D."/>
            <person name="Detter C."/>
            <person name="Tapia R."/>
            <person name="Han S."/>
            <person name="Land M.L."/>
            <person name="Ivanova N."/>
            <person name="Mikhailova N."/>
            <person name="Johnston A.W."/>
            <person name="Sanchez-Amat A."/>
        </authorList>
    </citation>
    <scope>NUCLEOTIDE SEQUENCE [LARGE SCALE GENOMIC DNA]</scope>
    <source>
        <strain evidence="4">ATCC 700492 / JCM 21426 / NBRC 103028 / MMB-1</strain>
    </source>
</reference>
<dbReference type="KEGG" id="mme:Marme_1558"/>
<proteinExistence type="inferred from homology"/>
<name>F2JYV7_MARM1</name>
<dbReference type="GO" id="GO:0047116">
    <property type="term" value="F:1,6-dihydroxycyclohexa-2,4-diene-1-carboxylate dehydrogenase activity"/>
    <property type="evidence" value="ECO:0007669"/>
    <property type="project" value="UniProtKB-EC"/>
</dbReference>
<dbReference type="STRING" id="717774.Marme_1558"/>
<dbReference type="eggNOG" id="COG1028">
    <property type="taxonomic scope" value="Bacteria"/>
</dbReference>
<dbReference type="HOGENOM" id="CLU_010194_1_2_6"/>
<accession>F2JYV7</accession>
<dbReference type="NCBIfam" id="NF009463">
    <property type="entry name" value="PRK12823.1"/>
    <property type="match status" value="1"/>
</dbReference>
<dbReference type="PANTHER" id="PTHR42760:SF123">
    <property type="entry name" value="OXIDOREDUCTASE"/>
    <property type="match status" value="1"/>
</dbReference>